<sequence>MVTFAKSKNSLKRAEGNKFCNHLALVMVRENLRKLCFFGSIIRMIKLSKTEMHLTST</sequence>
<name>A0A3Q7G403_SOLLC</name>
<reference evidence="1" key="2">
    <citation type="submission" date="2019-01" db="UniProtKB">
        <authorList>
            <consortium name="EnsemblPlants"/>
        </authorList>
    </citation>
    <scope>IDENTIFICATION</scope>
    <source>
        <strain evidence="1">cv. Heinz 1706</strain>
    </source>
</reference>
<accession>A0A3Q7G403</accession>
<proteinExistence type="predicted"/>
<dbReference type="PaxDb" id="4081-Solyc04g045520.2.1"/>
<keyword evidence="2" id="KW-1185">Reference proteome</keyword>
<organism evidence="1">
    <name type="scientific">Solanum lycopersicum</name>
    <name type="common">Tomato</name>
    <name type="synonym">Lycopersicon esculentum</name>
    <dbReference type="NCBI Taxonomy" id="4081"/>
    <lineage>
        <taxon>Eukaryota</taxon>
        <taxon>Viridiplantae</taxon>
        <taxon>Streptophyta</taxon>
        <taxon>Embryophyta</taxon>
        <taxon>Tracheophyta</taxon>
        <taxon>Spermatophyta</taxon>
        <taxon>Magnoliopsida</taxon>
        <taxon>eudicotyledons</taxon>
        <taxon>Gunneridae</taxon>
        <taxon>Pentapetalae</taxon>
        <taxon>asterids</taxon>
        <taxon>lamiids</taxon>
        <taxon>Solanales</taxon>
        <taxon>Solanaceae</taxon>
        <taxon>Solanoideae</taxon>
        <taxon>Solaneae</taxon>
        <taxon>Solanum</taxon>
        <taxon>Solanum subgen. Lycopersicon</taxon>
    </lineage>
</organism>
<dbReference type="Proteomes" id="UP000004994">
    <property type="component" value="Chromosome 4"/>
</dbReference>
<dbReference type="EnsemblPlants" id="Solyc04g045520.3.1">
    <property type="protein sequence ID" value="Solyc04g045520.3.1"/>
    <property type="gene ID" value="Solyc04g045520.3"/>
</dbReference>
<evidence type="ECO:0000313" key="2">
    <source>
        <dbReference type="Proteomes" id="UP000004994"/>
    </source>
</evidence>
<protein>
    <submittedName>
        <fullName evidence="1">Uncharacterized protein</fullName>
    </submittedName>
</protein>
<evidence type="ECO:0000313" key="1">
    <source>
        <dbReference type="EnsemblPlants" id="Solyc04g045520.3.1"/>
    </source>
</evidence>
<dbReference type="InParanoid" id="A0A3Q7G403"/>
<dbReference type="AlphaFoldDB" id="A0A3Q7G403"/>
<reference evidence="1" key="1">
    <citation type="journal article" date="2012" name="Nature">
        <title>The tomato genome sequence provides insights into fleshy fruit evolution.</title>
        <authorList>
            <consortium name="Tomato Genome Consortium"/>
        </authorList>
    </citation>
    <scope>NUCLEOTIDE SEQUENCE [LARGE SCALE GENOMIC DNA]</scope>
    <source>
        <strain evidence="1">cv. Heinz 1706</strain>
    </source>
</reference>
<dbReference type="Gramene" id="Solyc04g045520.3.1">
    <property type="protein sequence ID" value="Solyc04g045520.3.1"/>
    <property type="gene ID" value="Solyc04g045520.3"/>
</dbReference>